<dbReference type="GO" id="GO:0016491">
    <property type="term" value="F:oxidoreductase activity"/>
    <property type="evidence" value="ECO:0007669"/>
    <property type="project" value="UniProtKB-KW"/>
</dbReference>
<proteinExistence type="inferred from homology"/>
<protein>
    <recommendedName>
        <fullName evidence="5">Isopenicillin N synthase-like Fe(2+) 2OG dioxygenase domain-containing protein</fullName>
    </recommendedName>
</protein>
<evidence type="ECO:0000256" key="4">
    <source>
        <dbReference type="ARBA" id="ARBA00023004"/>
    </source>
</evidence>
<evidence type="ECO:0000313" key="7">
    <source>
        <dbReference type="Proteomes" id="UP001295684"/>
    </source>
</evidence>
<dbReference type="PANTHER" id="PTHR10209">
    <property type="entry name" value="OXIDOREDUCTASE, 2OG-FE II OXYGENASE FAMILY PROTEIN"/>
    <property type="match status" value="1"/>
</dbReference>
<evidence type="ECO:0000259" key="5">
    <source>
        <dbReference type="Pfam" id="PF03171"/>
    </source>
</evidence>
<dbReference type="SUPFAM" id="SSF51197">
    <property type="entry name" value="Clavaminate synthase-like"/>
    <property type="match status" value="1"/>
</dbReference>
<keyword evidence="4" id="KW-0408">Iron</keyword>
<dbReference type="InterPro" id="IPR027443">
    <property type="entry name" value="IPNS-like_sf"/>
</dbReference>
<gene>
    <name evidence="6" type="ORF">ECRASSUSDP1_LOCUS13931</name>
</gene>
<evidence type="ECO:0000256" key="3">
    <source>
        <dbReference type="ARBA" id="ARBA00023002"/>
    </source>
</evidence>
<sequence length="356" mass="40810">MEVCEAPVIDVAAFLDNTEEKEAECQKVLESLKDYGILIMKDPRIDEKDNEEYIDLLENYFETRGEMFYNNEELKEARPEIHYQVGVTPENVEKARNHCKRFEDYEGPNKPLSECPPEHDAKWRYFWHIGERPEDKKALYENIVPGDFPEWETKMNKWGNMMIGACTAAAEMLAVGLGIDQDTFSSRMNLGPHLLAPTGSDLTKNDKGTVFAGVHYDLNFLTIHGKSRYPGLFIWLKDGTKMSVKVPDGCLLIQSGIQIEWLTGGFIKAGFHEVVYTDATKERVLKKQEENPDHPVWRVSSTLFSHIRHDVSLAPLECISDRWDEGAIEKYYDITSEEKTIEELKAINLHTDAAEE</sequence>
<dbReference type="InterPro" id="IPR044861">
    <property type="entry name" value="IPNS-like_FE2OG_OXY"/>
</dbReference>
<evidence type="ECO:0000256" key="1">
    <source>
        <dbReference type="ARBA" id="ARBA00008056"/>
    </source>
</evidence>
<feature type="domain" description="Isopenicillin N synthase-like Fe(2+) 2OG dioxygenase" evidence="5">
    <location>
        <begin position="212"/>
        <end position="303"/>
    </location>
</feature>
<evidence type="ECO:0000256" key="2">
    <source>
        <dbReference type="ARBA" id="ARBA00022723"/>
    </source>
</evidence>
<name>A0AAD1XH46_EUPCR</name>
<dbReference type="Proteomes" id="UP001295684">
    <property type="component" value="Unassembled WGS sequence"/>
</dbReference>
<keyword evidence="2" id="KW-0479">Metal-binding</keyword>
<dbReference type="Pfam" id="PF03171">
    <property type="entry name" value="2OG-FeII_Oxy"/>
    <property type="match status" value="1"/>
</dbReference>
<dbReference type="Gene3D" id="2.60.120.330">
    <property type="entry name" value="B-lactam Antibiotic, Isopenicillin N Synthase, Chain"/>
    <property type="match status" value="1"/>
</dbReference>
<comment type="similarity">
    <text evidence="1">Belongs to the iron/ascorbate-dependent oxidoreductase family.</text>
</comment>
<comment type="caution">
    <text evidence="6">The sequence shown here is derived from an EMBL/GenBank/DDBJ whole genome shotgun (WGS) entry which is preliminary data.</text>
</comment>
<keyword evidence="3" id="KW-0560">Oxidoreductase</keyword>
<dbReference type="GO" id="GO:0046872">
    <property type="term" value="F:metal ion binding"/>
    <property type="evidence" value="ECO:0007669"/>
    <property type="project" value="UniProtKB-KW"/>
</dbReference>
<accession>A0AAD1XH46</accession>
<dbReference type="EMBL" id="CAMPGE010013892">
    <property type="protein sequence ID" value="CAI2372600.1"/>
    <property type="molecule type" value="Genomic_DNA"/>
</dbReference>
<reference evidence="6" key="1">
    <citation type="submission" date="2023-07" db="EMBL/GenBank/DDBJ databases">
        <authorList>
            <consortium name="AG Swart"/>
            <person name="Singh M."/>
            <person name="Singh A."/>
            <person name="Seah K."/>
            <person name="Emmerich C."/>
        </authorList>
    </citation>
    <scope>NUCLEOTIDE SEQUENCE</scope>
    <source>
        <strain evidence="6">DP1</strain>
    </source>
</reference>
<dbReference type="AlphaFoldDB" id="A0AAD1XH46"/>
<keyword evidence="7" id="KW-1185">Reference proteome</keyword>
<dbReference type="PANTHER" id="PTHR10209:SF874">
    <property type="entry name" value="2-OXOGLUTARATE (2OG) AND FE(II)-DEPENDENT OXYGENASE SUPERFAMILY PROTEIN"/>
    <property type="match status" value="1"/>
</dbReference>
<evidence type="ECO:0000313" key="6">
    <source>
        <dbReference type="EMBL" id="CAI2372600.1"/>
    </source>
</evidence>
<organism evidence="6 7">
    <name type="scientific">Euplotes crassus</name>
    <dbReference type="NCBI Taxonomy" id="5936"/>
    <lineage>
        <taxon>Eukaryota</taxon>
        <taxon>Sar</taxon>
        <taxon>Alveolata</taxon>
        <taxon>Ciliophora</taxon>
        <taxon>Intramacronucleata</taxon>
        <taxon>Spirotrichea</taxon>
        <taxon>Hypotrichia</taxon>
        <taxon>Euplotida</taxon>
        <taxon>Euplotidae</taxon>
        <taxon>Moneuplotes</taxon>
    </lineage>
</organism>